<keyword evidence="1" id="KW-0436">Ligase</keyword>
<dbReference type="InterPro" id="IPR004101">
    <property type="entry name" value="Mur_ligase_C"/>
</dbReference>
<evidence type="ECO:0000256" key="2">
    <source>
        <dbReference type="ARBA" id="ARBA00022618"/>
    </source>
</evidence>
<proteinExistence type="predicted"/>
<dbReference type="InterPro" id="IPR013221">
    <property type="entry name" value="Mur_ligase_cen"/>
</dbReference>
<accession>A0A1F5E9C7</accession>
<name>A0A1F5E9C7_9BACT</name>
<evidence type="ECO:0000259" key="10">
    <source>
        <dbReference type="Pfam" id="PF02875"/>
    </source>
</evidence>
<dbReference type="Gene3D" id="3.40.1190.10">
    <property type="entry name" value="Mur-like, catalytic domain"/>
    <property type="match status" value="1"/>
</dbReference>
<dbReference type="GO" id="GO:0005524">
    <property type="term" value="F:ATP binding"/>
    <property type="evidence" value="ECO:0007669"/>
    <property type="project" value="UniProtKB-KW"/>
</dbReference>
<dbReference type="InterPro" id="IPR050061">
    <property type="entry name" value="MurCDEF_pg_biosynth"/>
</dbReference>
<dbReference type="InterPro" id="IPR036565">
    <property type="entry name" value="Mur-like_cat_sf"/>
</dbReference>
<dbReference type="EMBL" id="MEZY01000027">
    <property type="protein sequence ID" value="OGD64019.1"/>
    <property type="molecule type" value="Genomic_DNA"/>
</dbReference>
<evidence type="ECO:0000256" key="5">
    <source>
        <dbReference type="ARBA" id="ARBA00022960"/>
    </source>
</evidence>
<dbReference type="SUPFAM" id="SSF53623">
    <property type="entry name" value="MurD-like peptide ligases, catalytic domain"/>
    <property type="match status" value="1"/>
</dbReference>
<comment type="caution">
    <text evidence="12">The sequence shown here is derived from an EMBL/GenBank/DDBJ whole genome shotgun (WGS) entry which is preliminary data.</text>
</comment>
<keyword evidence="5" id="KW-0133">Cell shape</keyword>
<evidence type="ECO:0000259" key="11">
    <source>
        <dbReference type="Pfam" id="PF08245"/>
    </source>
</evidence>
<feature type="domain" description="Mur ligase C-terminal" evidence="10">
    <location>
        <begin position="273"/>
        <end position="401"/>
    </location>
</feature>
<evidence type="ECO:0000256" key="3">
    <source>
        <dbReference type="ARBA" id="ARBA00022741"/>
    </source>
</evidence>
<dbReference type="Gene3D" id="3.90.190.20">
    <property type="entry name" value="Mur ligase, C-terminal domain"/>
    <property type="match status" value="1"/>
</dbReference>
<dbReference type="Pfam" id="PF02875">
    <property type="entry name" value="Mur_ligase_C"/>
    <property type="match status" value="1"/>
</dbReference>
<evidence type="ECO:0000313" key="13">
    <source>
        <dbReference type="Proteomes" id="UP000178583"/>
    </source>
</evidence>
<evidence type="ECO:0000256" key="6">
    <source>
        <dbReference type="ARBA" id="ARBA00022984"/>
    </source>
</evidence>
<keyword evidence="8" id="KW-0961">Cell wall biogenesis/degradation</keyword>
<gene>
    <name evidence="12" type="ORF">A2215_04285</name>
</gene>
<protein>
    <recommendedName>
        <fullName evidence="14">UDP-N-acetylmuramate--L-alanine ligase</fullName>
    </recommendedName>
</protein>
<sequence length="415" mass="46018">MHYHLVGIGGISMSGLKKLLEEMGHKVTGSDLKFGGHKKENITSDIDVVVRTSAVNPGSPGWVEVEEAERLGIEIKKRSEVIGGITKDKKLITISGMHGKTTITSLIGLTLIGAGLDPTVLVGEKLREFDNDVVHIGKSDYFVLEACEYDRSFLDFYPDIAIINNIDLEHLDTYPGGVEEIVEAFSKFTANIKSNGTLILYGKDENLRKVADVAREDIKIIYYDESGVLGYDIKLPGAHNKINAAAALALSKSIEIDDGVIRNVLKTFNGAKRRLEYYGEAGGALVYDDYGHHPTEIKATIAALREKHPEKKLAVVFWPHQYKRIKPLLHQFAQAFSEADFVIIKPIFFVPGRDEKLEVESEDICAEIDKETVDAEVLTNDKEILEKLRTLSKDWVILTLGIPPVYKIAEELTGA</sequence>
<dbReference type="SUPFAM" id="SSF53244">
    <property type="entry name" value="MurD-like peptide ligases, peptide-binding domain"/>
    <property type="match status" value="1"/>
</dbReference>
<dbReference type="GO" id="GO:0008360">
    <property type="term" value="P:regulation of cell shape"/>
    <property type="evidence" value="ECO:0007669"/>
    <property type="project" value="UniProtKB-KW"/>
</dbReference>
<reference evidence="12 13" key="1">
    <citation type="journal article" date="2016" name="Nat. Commun.">
        <title>Thousands of microbial genomes shed light on interconnected biogeochemical processes in an aquifer system.</title>
        <authorList>
            <person name="Anantharaman K."/>
            <person name="Brown C.T."/>
            <person name="Hug L.A."/>
            <person name="Sharon I."/>
            <person name="Castelle C.J."/>
            <person name="Probst A.J."/>
            <person name="Thomas B.C."/>
            <person name="Singh A."/>
            <person name="Wilkins M.J."/>
            <person name="Karaoz U."/>
            <person name="Brodie E.L."/>
            <person name="Williams K.H."/>
            <person name="Hubbard S.S."/>
            <person name="Banfield J.F."/>
        </authorList>
    </citation>
    <scope>NUCLEOTIDE SEQUENCE [LARGE SCALE GENOMIC DNA]</scope>
</reference>
<keyword evidence="4" id="KW-0067">ATP-binding</keyword>
<dbReference type="SUPFAM" id="SSF51984">
    <property type="entry name" value="MurCD N-terminal domain"/>
    <property type="match status" value="1"/>
</dbReference>
<organism evidence="12 13">
    <name type="scientific">Candidatus Berkelbacteria bacterium RIFOXYA2_FULL_43_10</name>
    <dbReference type="NCBI Taxonomy" id="1797472"/>
    <lineage>
        <taxon>Bacteria</taxon>
        <taxon>Candidatus Berkelbacteria</taxon>
    </lineage>
</organism>
<evidence type="ECO:0000256" key="7">
    <source>
        <dbReference type="ARBA" id="ARBA00023306"/>
    </source>
</evidence>
<keyword evidence="2" id="KW-0132">Cell division</keyword>
<evidence type="ECO:0008006" key="14">
    <source>
        <dbReference type="Google" id="ProtNLM"/>
    </source>
</evidence>
<evidence type="ECO:0000259" key="9">
    <source>
        <dbReference type="Pfam" id="PF01225"/>
    </source>
</evidence>
<dbReference type="PANTHER" id="PTHR43445">
    <property type="entry name" value="UDP-N-ACETYLMURAMATE--L-ALANINE LIGASE-RELATED"/>
    <property type="match status" value="1"/>
</dbReference>
<dbReference type="Pfam" id="PF08245">
    <property type="entry name" value="Mur_ligase_M"/>
    <property type="match status" value="1"/>
</dbReference>
<dbReference type="InterPro" id="IPR036615">
    <property type="entry name" value="Mur_ligase_C_dom_sf"/>
</dbReference>
<dbReference type="GO" id="GO:0016881">
    <property type="term" value="F:acid-amino acid ligase activity"/>
    <property type="evidence" value="ECO:0007669"/>
    <property type="project" value="InterPro"/>
</dbReference>
<keyword evidence="3" id="KW-0547">Nucleotide-binding</keyword>
<evidence type="ECO:0000313" key="12">
    <source>
        <dbReference type="EMBL" id="OGD64019.1"/>
    </source>
</evidence>
<keyword evidence="6" id="KW-0573">Peptidoglycan synthesis</keyword>
<dbReference type="InterPro" id="IPR000713">
    <property type="entry name" value="Mur_ligase_N"/>
</dbReference>
<keyword evidence="7" id="KW-0131">Cell cycle</keyword>
<evidence type="ECO:0000256" key="4">
    <source>
        <dbReference type="ARBA" id="ARBA00022840"/>
    </source>
</evidence>
<evidence type="ECO:0000256" key="8">
    <source>
        <dbReference type="ARBA" id="ARBA00023316"/>
    </source>
</evidence>
<dbReference type="GO" id="GO:0071555">
    <property type="term" value="P:cell wall organization"/>
    <property type="evidence" value="ECO:0007669"/>
    <property type="project" value="UniProtKB-KW"/>
</dbReference>
<dbReference type="PANTHER" id="PTHR43445:SF3">
    <property type="entry name" value="UDP-N-ACETYLMURAMATE--L-ALANINE LIGASE"/>
    <property type="match status" value="1"/>
</dbReference>
<dbReference type="Proteomes" id="UP000178583">
    <property type="component" value="Unassembled WGS sequence"/>
</dbReference>
<dbReference type="GO" id="GO:0009252">
    <property type="term" value="P:peptidoglycan biosynthetic process"/>
    <property type="evidence" value="ECO:0007669"/>
    <property type="project" value="UniProtKB-KW"/>
</dbReference>
<dbReference type="GO" id="GO:0051301">
    <property type="term" value="P:cell division"/>
    <property type="evidence" value="ECO:0007669"/>
    <property type="project" value="UniProtKB-KW"/>
</dbReference>
<dbReference type="Pfam" id="PF01225">
    <property type="entry name" value="Mur_ligase"/>
    <property type="match status" value="1"/>
</dbReference>
<dbReference type="Gene3D" id="3.40.50.720">
    <property type="entry name" value="NAD(P)-binding Rossmann-like Domain"/>
    <property type="match status" value="1"/>
</dbReference>
<feature type="domain" description="Mur ligase central" evidence="11">
    <location>
        <begin position="94"/>
        <end position="226"/>
    </location>
</feature>
<evidence type="ECO:0000256" key="1">
    <source>
        <dbReference type="ARBA" id="ARBA00022598"/>
    </source>
</evidence>
<dbReference type="AlphaFoldDB" id="A0A1F5E9C7"/>
<feature type="domain" description="Mur ligase N-terminal catalytic" evidence="9">
    <location>
        <begin position="2"/>
        <end position="89"/>
    </location>
</feature>
<dbReference type="STRING" id="1797472.A2215_04285"/>